<reference evidence="3 4" key="2">
    <citation type="journal article" date="2017" name="Int. J. Syst. Evol. Microbiol.">
        <title>Pseudomonas furukawaii sp. nov., a polychlorinated biphenyl-degrading bacterium isolated from biphenyl-contaminated soil in Japan.</title>
        <authorList>
            <person name="Kimura N."/>
            <person name="Watanabe T."/>
            <person name="Suenaga H."/>
            <person name="Fujihara H."/>
            <person name="Futagami T."/>
            <person name="Goto M."/>
            <person name="Hanada S."/>
            <person name="Hirose J."/>
        </authorList>
    </citation>
    <scope>NUCLEOTIDE SEQUENCE [LARGE SCALE GENOMIC DNA]</scope>
    <source>
        <strain evidence="4">DSM 10086 / NBRC 110670 / KF707</strain>
    </source>
</reference>
<dbReference type="Pfam" id="PF13163">
    <property type="entry name" value="DUF3999"/>
    <property type="match status" value="1"/>
</dbReference>
<feature type="signal peptide" evidence="2">
    <location>
        <begin position="1"/>
        <end position="27"/>
    </location>
</feature>
<feature type="chain" id="PRO_5042070320" evidence="2">
    <location>
        <begin position="28"/>
        <end position="459"/>
    </location>
</feature>
<name>A0AAD1FIQ8_METFU</name>
<keyword evidence="4" id="KW-1185">Reference proteome</keyword>
<dbReference type="KEGG" id="pfuw:KF707C_53500"/>
<evidence type="ECO:0000256" key="2">
    <source>
        <dbReference type="SAM" id="SignalP"/>
    </source>
</evidence>
<dbReference type="InterPro" id="IPR025060">
    <property type="entry name" value="DUF3999"/>
</dbReference>
<accession>A0AAD1FIQ8</accession>
<keyword evidence="1" id="KW-1133">Transmembrane helix</keyword>
<sequence>MIRRLNPARSCLALLAGLAFVSPSTLAALQPDDFPTRVELRLDGEGPWYRLDLPMALHFSARHADLRDLRVFNAEGETLAYALTRSGADERRALQEHALRRFPLKGAAEGGAVPSVRVERSTTGTLVQVLPEEPAPMGEQVRGWLLDASGVKGVLESLNLDWKGGGEGFQRFRIEASDDLQHWQSWGEGQVARLAFADQRIDQRDVDLPGRSARYLRLLWESPSVAPELTAAVVRASRESQPTAMAWSAPLEPVSVEPDQYRWELPLGLPIERLRVAVERPGSLLPVRVEARREGAPQWQPLASGLLYRLPEEGREVAQESIDLPGWMPVKELRLSVDPRAGGFGRQVPRLEVGMHVTRLVFLARGTPPFTLALGNADARHEALPLTTLVPGFEPARLDAMGRAEVVDLPRQAGAGAAKHPEGGRVPWKRVGLWAVLLAGVALLGAMAWSLLRRPAEER</sequence>
<dbReference type="Proteomes" id="UP000218554">
    <property type="component" value="Chromosome"/>
</dbReference>
<dbReference type="EMBL" id="AP014862">
    <property type="protein sequence ID" value="BAU77038.1"/>
    <property type="molecule type" value="Genomic_DNA"/>
</dbReference>
<keyword evidence="1" id="KW-0472">Membrane</keyword>
<reference evidence="4" key="1">
    <citation type="submission" date="2015-05" db="EMBL/GenBank/DDBJ databases">
        <title>Draft genome sequencing of a biphenyl-degrading bacterium, Pseudomonas balearica KF707 (=NBRC110670).</title>
        <authorList>
            <person name="Kimura N."/>
            <person name="Hirose J."/>
            <person name="Watanabe T."/>
            <person name="Suenaga H."/>
            <person name="Fujihara H."/>
            <person name="Noguchi M."/>
            <person name="Hashimoto M."/>
            <person name="Shimodaira J."/>
            <person name="Tsuchikane K."/>
            <person name="Hosoyama A."/>
            <person name="Yamazoe A."/>
            <person name="Fujita N."/>
            <person name="Furukawa K."/>
        </authorList>
    </citation>
    <scope>NUCLEOTIDE SEQUENCE [LARGE SCALE GENOMIC DNA]</scope>
    <source>
        <strain evidence="4">DSM 10086 / NBRC 110670 / KF707</strain>
    </source>
</reference>
<feature type="transmembrane region" description="Helical" evidence="1">
    <location>
        <begin position="431"/>
        <end position="452"/>
    </location>
</feature>
<proteinExistence type="predicted"/>
<evidence type="ECO:0000313" key="3">
    <source>
        <dbReference type="EMBL" id="BAU77038.1"/>
    </source>
</evidence>
<dbReference type="AlphaFoldDB" id="A0AAD1FIQ8"/>
<protein>
    <submittedName>
        <fullName evidence="3">Probable transmembrane protein</fullName>
    </submittedName>
</protein>
<keyword evidence="1 3" id="KW-0812">Transmembrane</keyword>
<evidence type="ECO:0000256" key="1">
    <source>
        <dbReference type="SAM" id="Phobius"/>
    </source>
</evidence>
<gene>
    <name evidence="3" type="ORF">KF707C_53500</name>
</gene>
<evidence type="ECO:0000313" key="4">
    <source>
        <dbReference type="Proteomes" id="UP000218554"/>
    </source>
</evidence>
<keyword evidence="2" id="KW-0732">Signal</keyword>
<dbReference type="RefSeq" id="WP_003453297.1">
    <property type="nucleotide sequence ID" value="NZ_AJMR01000180.1"/>
</dbReference>
<organism evidence="3 4">
    <name type="scientific">Metapseudomonas furukawaii</name>
    <name type="common">Pseudomonas furukawaii</name>
    <dbReference type="NCBI Taxonomy" id="1149133"/>
    <lineage>
        <taxon>Bacteria</taxon>
        <taxon>Pseudomonadati</taxon>
        <taxon>Pseudomonadota</taxon>
        <taxon>Gammaproteobacteria</taxon>
        <taxon>Pseudomonadales</taxon>
        <taxon>Pseudomonadaceae</taxon>
        <taxon>Metapseudomonas</taxon>
    </lineage>
</organism>